<evidence type="ECO:0000313" key="5">
    <source>
        <dbReference type="Proteomes" id="UP001594351"/>
    </source>
</evidence>
<dbReference type="NCBIfam" id="TIGR01120">
    <property type="entry name" value="rpiB"/>
    <property type="match status" value="1"/>
</dbReference>
<proteinExistence type="inferred from homology"/>
<feature type="region of interest" description="Disordered" evidence="3">
    <location>
        <begin position="184"/>
        <end position="207"/>
    </location>
</feature>
<comment type="similarity">
    <text evidence="1">Belongs to the LacAB/RpiB family.</text>
</comment>
<dbReference type="InterPro" id="IPR004785">
    <property type="entry name" value="RpiB"/>
</dbReference>
<feature type="compositionally biased region" description="Basic and acidic residues" evidence="3">
    <location>
        <begin position="184"/>
        <end position="195"/>
    </location>
</feature>
<dbReference type="Proteomes" id="UP001594351">
    <property type="component" value="Unassembled WGS sequence"/>
</dbReference>
<dbReference type="InterPro" id="IPR036569">
    <property type="entry name" value="RpiB_LacA_LacB_sf"/>
</dbReference>
<evidence type="ECO:0000313" key="4">
    <source>
        <dbReference type="EMBL" id="MFC1850130.1"/>
    </source>
</evidence>
<evidence type="ECO:0000256" key="1">
    <source>
        <dbReference type="ARBA" id="ARBA00008754"/>
    </source>
</evidence>
<reference evidence="4 5" key="1">
    <citation type="submission" date="2024-09" db="EMBL/GenBank/DDBJ databases">
        <title>Laminarin stimulates single cell rates of sulfate reduction while oxygen inhibits transcriptomic activity in coastal marine sediment.</title>
        <authorList>
            <person name="Lindsay M."/>
            <person name="Orcutt B."/>
            <person name="Emerson D."/>
            <person name="Stepanauskas R."/>
            <person name="D'Angelo T."/>
        </authorList>
    </citation>
    <scope>NUCLEOTIDE SEQUENCE [LARGE SCALE GENOMIC DNA]</scope>
    <source>
        <strain evidence="4">SAG AM-311-K15</strain>
    </source>
</reference>
<dbReference type="NCBIfam" id="NF004051">
    <property type="entry name" value="PRK05571.1"/>
    <property type="match status" value="1"/>
</dbReference>
<evidence type="ECO:0000256" key="3">
    <source>
        <dbReference type="SAM" id="MobiDB-lite"/>
    </source>
</evidence>
<sequence>MDISIASDHGGYDLKQHLISYLKKLGYTIHDHGTQSKQSVDYPDFALKVALDVAHQKVPLGIIIDGAGIGSSIVANKIAQVRAALCNDLYTAQNAKEHNKANILVLGSQVVGPGMAEKIVEVFLKTPFAGGRHERRVKKIETIDARFRSVQGDVETNQIEEIVSNIVQNFLNQNQSNLALRPDSDKRKAVKKPELRTSSPGVNTSVSHLITEDDVKQAVRTGQSEIHVTSKTLITPLALDLIRDCKLELVQREIKR</sequence>
<dbReference type="PANTHER" id="PTHR30345:SF0">
    <property type="entry name" value="DNA DAMAGE-REPAIR_TOLERATION PROTEIN DRT102"/>
    <property type="match status" value="1"/>
</dbReference>
<dbReference type="InterPro" id="IPR003500">
    <property type="entry name" value="RpiB_LacA_LacB"/>
</dbReference>
<protein>
    <submittedName>
        <fullName evidence="4">Ribose 5-phosphate isomerase B</fullName>
        <ecNumber evidence="4">5.3.1.6</ecNumber>
    </submittedName>
</protein>
<dbReference type="EMBL" id="JBHPBY010000078">
    <property type="protein sequence ID" value="MFC1850130.1"/>
    <property type="molecule type" value="Genomic_DNA"/>
</dbReference>
<organism evidence="4 5">
    <name type="scientific">candidate division CSSED10-310 bacterium</name>
    <dbReference type="NCBI Taxonomy" id="2855610"/>
    <lineage>
        <taxon>Bacteria</taxon>
        <taxon>Bacteria division CSSED10-310</taxon>
    </lineage>
</organism>
<comment type="caution">
    <text evidence="4">The sequence shown here is derived from an EMBL/GenBank/DDBJ whole genome shotgun (WGS) entry which is preliminary data.</text>
</comment>
<dbReference type="PANTHER" id="PTHR30345">
    <property type="entry name" value="RIBOSE-5-PHOSPHATE ISOMERASE B"/>
    <property type="match status" value="1"/>
</dbReference>
<dbReference type="Pfam" id="PF02502">
    <property type="entry name" value="LacAB_rpiB"/>
    <property type="match status" value="1"/>
</dbReference>
<dbReference type="EC" id="5.3.1.6" evidence="4"/>
<dbReference type="Gene3D" id="3.40.1400.10">
    <property type="entry name" value="Sugar-phosphate isomerase, RpiB/LacA/LacB"/>
    <property type="match status" value="1"/>
</dbReference>
<dbReference type="GO" id="GO:0004751">
    <property type="term" value="F:ribose-5-phosphate isomerase activity"/>
    <property type="evidence" value="ECO:0007669"/>
    <property type="project" value="UniProtKB-EC"/>
</dbReference>
<evidence type="ECO:0000256" key="2">
    <source>
        <dbReference type="ARBA" id="ARBA00023235"/>
    </source>
</evidence>
<keyword evidence="2 4" id="KW-0413">Isomerase</keyword>
<accession>A0ABV6YVA2</accession>
<feature type="compositionally biased region" description="Polar residues" evidence="3">
    <location>
        <begin position="196"/>
        <end position="207"/>
    </location>
</feature>
<gene>
    <name evidence="4" type="primary">rpiB</name>
    <name evidence="4" type="ORF">ACFL27_08065</name>
</gene>
<name>A0ABV6YVA2_UNCC1</name>
<keyword evidence="5" id="KW-1185">Reference proteome</keyword>
<dbReference type="SUPFAM" id="SSF89623">
    <property type="entry name" value="Ribose/Galactose isomerase RpiB/AlsB"/>
    <property type="match status" value="1"/>
</dbReference>
<dbReference type="NCBIfam" id="TIGR00689">
    <property type="entry name" value="rpiB_lacA_lacB"/>
    <property type="match status" value="1"/>
</dbReference>